<keyword evidence="1" id="KW-1133">Transmembrane helix</keyword>
<keyword evidence="1" id="KW-0812">Transmembrane</keyword>
<name>A0A380LM92_9FIRM</name>
<feature type="transmembrane region" description="Helical" evidence="1">
    <location>
        <begin position="80"/>
        <end position="100"/>
    </location>
</feature>
<reference evidence="2 3" key="1">
    <citation type="submission" date="2018-06" db="EMBL/GenBank/DDBJ databases">
        <authorList>
            <consortium name="Pathogen Informatics"/>
            <person name="Doyle S."/>
        </authorList>
    </citation>
    <scope>NUCLEOTIDE SEQUENCE [LARGE SCALE GENOMIC DNA]</scope>
    <source>
        <strain evidence="2 3">NCTC11087</strain>
    </source>
</reference>
<dbReference type="EMBL" id="UHFX01000003">
    <property type="protein sequence ID" value="SUO04899.1"/>
    <property type="molecule type" value="Genomic_DNA"/>
</dbReference>
<evidence type="ECO:0000256" key="1">
    <source>
        <dbReference type="SAM" id="Phobius"/>
    </source>
</evidence>
<feature type="transmembrane region" description="Helical" evidence="1">
    <location>
        <begin position="228"/>
        <end position="246"/>
    </location>
</feature>
<protein>
    <submittedName>
        <fullName evidence="2">Uncharacterized protein</fullName>
    </submittedName>
</protein>
<feature type="transmembrane region" description="Helical" evidence="1">
    <location>
        <begin position="48"/>
        <end position="68"/>
    </location>
</feature>
<keyword evidence="3" id="KW-1185">Reference proteome</keyword>
<dbReference type="Proteomes" id="UP000255523">
    <property type="component" value="Unassembled WGS sequence"/>
</dbReference>
<keyword evidence="1" id="KW-0472">Membrane</keyword>
<dbReference type="GeneID" id="77462769"/>
<gene>
    <name evidence="2" type="ORF">NCTC11087_01828</name>
</gene>
<dbReference type="OrthoDB" id="1770028at2"/>
<dbReference type="AlphaFoldDB" id="A0A380LM92"/>
<evidence type="ECO:0000313" key="2">
    <source>
        <dbReference type="EMBL" id="SUO04899.1"/>
    </source>
</evidence>
<feature type="transmembrane region" description="Helical" evidence="1">
    <location>
        <begin position="112"/>
        <end position="130"/>
    </location>
</feature>
<evidence type="ECO:0000313" key="3">
    <source>
        <dbReference type="Proteomes" id="UP000255523"/>
    </source>
</evidence>
<dbReference type="RefSeq" id="WP_022790517.1">
    <property type="nucleotide sequence ID" value="NZ_UHFX01000003.1"/>
</dbReference>
<feature type="transmembrane region" description="Helical" evidence="1">
    <location>
        <begin position="197"/>
        <end position="221"/>
    </location>
</feature>
<organism evidence="2 3">
    <name type="scientific">Faecalicoccus pleomorphus</name>
    <dbReference type="NCBI Taxonomy" id="1323"/>
    <lineage>
        <taxon>Bacteria</taxon>
        <taxon>Bacillati</taxon>
        <taxon>Bacillota</taxon>
        <taxon>Erysipelotrichia</taxon>
        <taxon>Erysipelotrichales</taxon>
        <taxon>Erysipelotrichaceae</taxon>
        <taxon>Faecalicoccus</taxon>
    </lineage>
</organism>
<feature type="transmembrane region" description="Helical" evidence="1">
    <location>
        <begin position="21"/>
        <end position="42"/>
    </location>
</feature>
<accession>A0A380LM92</accession>
<feature type="transmembrane region" description="Helical" evidence="1">
    <location>
        <begin position="170"/>
        <end position="191"/>
    </location>
</feature>
<proteinExistence type="predicted"/>
<sequence length="273" mass="31067">MKQTFTKRKPSFSFKNIMAPMGWAILLSFLYNLFYIYGTIFLGSSLLLIVYTILLGMASAVGLYWICTKVWKVKFERTKEVLLPILVVEAALLIITLGVLSPLHSVVYALDQWYVSIPYQVLCALLIVLAQPLQLCMYSALAQNVTGAKEIKDYIKDKFLHSFKSIWNQYCMILLLVLFIDTLTRGIFSIGEGFDGYAILSSILVFGNPMFSWMFAFVMWASAGLNTTMLMNLFVLFLTGLFYLVVECNFLSKVGVTWIDHGTKKTKTHKKKK</sequence>